<proteinExistence type="predicted"/>
<evidence type="ECO:0000313" key="2">
    <source>
        <dbReference type="Proteomes" id="UP000561326"/>
    </source>
</evidence>
<name>A0A848D2F7_ANEAE</name>
<accession>A0A848D2F7</accession>
<organism evidence="1 2">
    <name type="scientific">Aneurinibacillus aneurinilyticus</name>
    <name type="common">Bacillus aneurinolyticus</name>
    <dbReference type="NCBI Taxonomy" id="1391"/>
    <lineage>
        <taxon>Bacteria</taxon>
        <taxon>Bacillati</taxon>
        <taxon>Bacillota</taxon>
        <taxon>Bacilli</taxon>
        <taxon>Bacillales</taxon>
        <taxon>Paenibacillaceae</taxon>
        <taxon>Aneurinibacillus group</taxon>
        <taxon>Aneurinibacillus</taxon>
    </lineage>
</organism>
<sequence length="160" mass="18042">MKTVLQSMDVGPIGTVTLSNGQKFDVPRLTNLKIIQIAKFVGVDGSQLYRQFKFIMSDETIDESEKLTMLFMNLPEEAVIRILAILLEIEAEQALQLDPVETLEIIEVYVDKANLGKAFTLVRSLTKKMFNFEIPDMKMILERIKAEAPGNESSNSLSEE</sequence>
<dbReference type="RefSeq" id="WP_168976030.1">
    <property type="nucleotide sequence ID" value="NZ_JABAGO010000042.1"/>
</dbReference>
<comment type="caution">
    <text evidence="1">The sequence shown here is derived from an EMBL/GenBank/DDBJ whole genome shotgun (WGS) entry which is preliminary data.</text>
</comment>
<protein>
    <submittedName>
        <fullName evidence="1">Uncharacterized protein</fullName>
    </submittedName>
</protein>
<dbReference type="EMBL" id="JABAGO010000042">
    <property type="protein sequence ID" value="NMF00233.1"/>
    <property type="molecule type" value="Genomic_DNA"/>
</dbReference>
<dbReference type="Proteomes" id="UP000561326">
    <property type="component" value="Unassembled WGS sequence"/>
</dbReference>
<dbReference type="AlphaFoldDB" id="A0A848D2F7"/>
<gene>
    <name evidence="1" type="ORF">HF838_18560</name>
</gene>
<evidence type="ECO:0000313" key="1">
    <source>
        <dbReference type="EMBL" id="NMF00233.1"/>
    </source>
</evidence>
<reference evidence="1 2" key="1">
    <citation type="submission" date="2020-04" db="EMBL/GenBank/DDBJ databases">
        <authorList>
            <person name="Hitch T.C.A."/>
            <person name="Wylensek D."/>
            <person name="Clavel T."/>
        </authorList>
    </citation>
    <scope>NUCLEOTIDE SEQUENCE [LARGE SCALE GENOMIC DNA]</scope>
    <source>
        <strain evidence="1 2">WB01_D5_05</strain>
    </source>
</reference>